<feature type="compositionally biased region" description="Basic and acidic residues" evidence="4">
    <location>
        <begin position="729"/>
        <end position="746"/>
    </location>
</feature>
<dbReference type="Proteomes" id="UP001652660">
    <property type="component" value="Chromosome 2c"/>
</dbReference>
<dbReference type="Pfam" id="PF08167">
    <property type="entry name" value="RIX1"/>
    <property type="match status" value="1"/>
</dbReference>
<keyword evidence="6" id="KW-1185">Reference proteome</keyword>
<feature type="region of interest" description="Disordered" evidence="4">
    <location>
        <begin position="705"/>
        <end position="746"/>
    </location>
</feature>
<evidence type="ECO:0000256" key="4">
    <source>
        <dbReference type="SAM" id="MobiDB-lite"/>
    </source>
</evidence>
<dbReference type="InterPro" id="IPR016024">
    <property type="entry name" value="ARM-type_fold"/>
</dbReference>
<evidence type="ECO:0000256" key="1">
    <source>
        <dbReference type="ARBA" id="ARBA00004123"/>
    </source>
</evidence>
<reference evidence="6" key="1">
    <citation type="journal article" date="2025" name="Foods">
        <title>Unveiling the Microbial Signatures of Arabica Coffee Cherries: Insights into Ripeness Specific Diversity, Functional Traits, and Implications for Quality and Safety.</title>
        <authorList>
            <consortium name="RefSeq"/>
            <person name="Tenea G.N."/>
            <person name="Cifuentes V."/>
            <person name="Reyes P."/>
            <person name="Cevallos-Vallejos M."/>
        </authorList>
    </citation>
    <scope>NUCLEOTIDE SEQUENCE [LARGE SCALE GENOMIC DNA]</scope>
</reference>
<dbReference type="GO" id="GO:0006364">
    <property type="term" value="P:rRNA processing"/>
    <property type="evidence" value="ECO:0007669"/>
    <property type="project" value="TreeGrafter"/>
</dbReference>
<evidence type="ECO:0000256" key="3">
    <source>
        <dbReference type="ARBA" id="ARBA00023242"/>
    </source>
</evidence>
<accession>A0A6P6VP23</accession>
<dbReference type="OrthoDB" id="20900at2759"/>
<name>A0A6P6VP23_COFAR</name>
<sequence length="908" mass="98812">MAAGNHIQGMDDVALKPQLLRSLLREYIPDDKHPFRNPSDLSHVVSAVKTHRLLSEWAPSSTDQKLIDGWKSAVDAWVNRVSALASSSMPDKSWAGICLLGLTSQECSSERFLASYSEWFNKILSHIQPPSDSHFVRVASCASMFDLFTRLGGFPNAKKDGNSQASKLIQPVLKLLNEDSSDAFWEEAISLLCTLTNAFPSSLSRHYDNVESSIFSKFMSENCPFSIFKKLAHGLALLPKSRGDEDSWSLMMQKVLIFINNQLNVMFQGLEEEARSSEVVRLLLPPGKDPPPPLGGLTASAKISDQAMKRPEQVLVSRVSTLMTCCCTMLTDAYPVQVSVPVRSLVALVKRVLMVDGSFSQSSPFMTAMRQDLICLELPELHRCSLELLSSIVKGLRSQLLPHVADITRLLTEYFRTCTLPELRIKVYSIMKVLLMSMGIGIAIYLIQEVISNVLLDLDPHGHESGGSYSAAHSKTLEEALQQSFQRKRKHPTSAESVGDQSVKGGLEVETSQNMTAISVRIAALEALEALLNVAGAMRSDGWRSNIDRLLITVATNACKVGWADNNSTVVYGEATPIWADFQLAALRALLASLLSPGRVRPPHLAQGLELFRRGSRESGTKISEYCCHALLTLEVLIHPRALPFIDLQSAVDHYGSASLNLPEVHSADHRKSTSFHFSTQGKQPAQPESGDDDLYQRWLAIGDETDVNDPGKYTSSDKEPSGASTHPALEKLPHGDSPSERNKHECGEFGESMAVAADKVPVDGDEIMVDLLTQESYKQTEERDHIEGQISVATAGGHTATKSDGLVSGSATSADGHTDFVVAAGKDVSSSASKRNTMAMATEQCVAPTSSAKDVVTSQDDEYTRIVEKISATISNTGRGAGVVVEISDDASMDSLPDIVDGDPDSD</sequence>
<feature type="region of interest" description="Disordered" evidence="4">
    <location>
        <begin position="482"/>
        <end position="506"/>
    </location>
</feature>
<dbReference type="PANTHER" id="PTHR34105">
    <property type="entry name" value="PROLINE-, GLUTAMIC ACID- AND LEUCINE-RICH PROTEIN 1"/>
    <property type="match status" value="1"/>
</dbReference>
<feature type="compositionally biased region" description="Polar residues" evidence="4">
    <location>
        <begin position="675"/>
        <end position="684"/>
    </location>
</feature>
<dbReference type="InterPro" id="IPR012583">
    <property type="entry name" value="RIX1_N"/>
</dbReference>
<comment type="subcellular location">
    <subcellularLocation>
        <location evidence="1">Nucleus</location>
    </subcellularLocation>
</comment>
<evidence type="ECO:0000313" key="7">
    <source>
        <dbReference type="RefSeq" id="XP_027104759.1"/>
    </source>
</evidence>
<dbReference type="GO" id="GO:0005634">
    <property type="term" value="C:nucleus"/>
    <property type="evidence" value="ECO:0007669"/>
    <property type="project" value="UniProtKB-SubCell"/>
</dbReference>
<dbReference type="PANTHER" id="PTHR34105:SF1">
    <property type="entry name" value="PROLINE-, GLUTAMIC ACID- AND LEUCINE-RICH PROTEIN 1"/>
    <property type="match status" value="1"/>
</dbReference>
<feature type="region of interest" description="Disordered" evidence="4">
    <location>
        <begin position="672"/>
        <end position="692"/>
    </location>
</feature>
<comment type="similarity">
    <text evidence="2">Belongs to the RIX1/PELP1 family.</text>
</comment>
<evidence type="ECO:0000256" key="2">
    <source>
        <dbReference type="ARBA" id="ARBA00010511"/>
    </source>
</evidence>
<dbReference type="AlphaFoldDB" id="A0A6P6VP23"/>
<proteinExistence type="inferred from homology"/>
<protein>
    <submittedName>
        <fullName evidence="7">Uncharacterized protein isoform X1</fullName>
    </submittedName>
</protein>
<evidence type="ECO:0000259" key="5">
    <source>
        <dbReference type="Pfam" id="PF08167"/>
    </source>
</evidence>
<keyword evidence="3" id="KW-0539">Nucleus</keyword>
<dbReference type="SUPFAM" id="SSF48371">
    <property type="entry name" value="ARM repeat"/>
    <property type="match status" value="1"/>
</dbReference>
<reference evidence="7" key="2">
    <citation type="submission" date="2025-08" db="UniProtKB">
        <authorList>
            <consortium name="RefSeq"/>
        </authorList>
    </citation>
    <scope>IDENTIFICATION</scope>
    <source>
        <tissue evidence="7">Leaves</tissue>
    </source>
</reference>
<dbReference type="GeneID" id="113725665"/>
<evidence type="ECO:0000313" key="6">
    <source>
        <dbReference type="Proteomes" id="UP001652660"/>
    </source>
</evidence>
<organism evidence="6 7">
    <name type="scientific">Coffea arabica</name>
    <name type="common">Arabian coffee</name>
    <dbReference type="NCBI Taxonomy" id="13443"/>
    <lineage>
        <taxon>Eukaryota</taxon>
        <taxon>Viridiplantae</taxon>
        <taxon>Streptophyta</taxon>
        <taxon>Embryophyta</taxon>
        <taxon>Tracheophyta</taxon>
        <taxon>Spermatophyta</taxon>
        <taxon>Magnoliopsida</taxon>
        <taxon>eudicotyledons</taxon>
        <taxon>Gunneridae</taxon>
        <taxon>Pentapetalae</taxon>
        <taxon>asterids</taxon>
        <taxon>lamiids</taxon>
        <taxon>Gentianales</taxon>
        <taxon>Rubiaceae</taxon>
        <taxon>Ixoroideae</taxon>
        <taxon>Gardenieae complex</taxon>
        <taxon>Bertiereae - Coffeeae clade</taxon>
        <taxon>Coffeeae</taxon>
        <taxon>Coffea</taxon>
    </lineage>
</organism>
<gene>
    <name evidence="7" type="primary">LOC113725665</name>
</gene>
<feature type="domain" description="Pre-rRNA-processing protein RIX1 N-terminal" evidence="5">
    <location>
        <begin position="23"/>
        <end position="222"/>
    </location>
</feature>
<dbReference type="RefSeq" id="XP_027104759.1">
    <property type="nucleotide sequence ID" value="XM_027248958.2"/>
</dbReference>